<dbReference type="InterPro" id="IPR036259">
    <property type="entry name" value="MFS_trans_sf"/>
</dbReference>
<keyword evidence="10" id="KW-1185">Reference proteome</keyword>
<evidence type="ECO:0008006" key="11">
    <source>
        <dbReference type="Google" id="ProtNLM"/>
    </source>
</evidence>
<name>A0A5D2CZJ6_GOSDA</name>
<dbReference type="GO" id="GO:0016020">
    <property type="term" value="C:membrane"/>
    <property type="evidence" value="ECO:0007669"/>
    <property type="project" value="UniProtKB-SubCell"/>
</dbReference>
<evidence type="ECO:0000313" key="9">
    <source>
        <dbReference type="EMBL" id="TYG73722.1"/>
    </source>
</evidence>
<proteinExistence type="inferred from homology"/>
<evidence type="ECO:0000256" key="3">
    <source>
        <dbReference type="ARBA" id="ARBA00022448"/>
    </source>
</evidence>
<accession>A0A5D2CZJ6</accession>
<keyword evidence="4 7" id="KW-0812">Transmembrane</keyword>
<protein>
    <recommendedName>
        <fullName evidence="11">Major facilitator superfamily (MFS) profile domain-containing protein</fullName>
    </recommendedName>
</protein>
<feature type="chain" id="PRO_5022982411" description="Major facilitator superfamily (MFS) profile domain-containing protein" evidence="8">
    <location>
        <begin position="21"/>
        <end position="138"/>
    </location>
</feature>
<keyword evidence="8" id="KW-0732">Signal</keyword>
<evidence type="ECO:0000256" key="2">
    <source>
        <dbReference type="ARBA" id="ARBA00010992"/>
    </source>
</evidence>
<gene>
    <name evidence="9" type="ORF">ES288_D04G125000v1</name>
</gene>
<dbReference type="GO" id="GO:0015144">
    <property type="term" value="F:carbohydrate transmembrane transporter activity"/>
    <property type="evidence" value="ECO:0007669"/>
    <property type="project" value="InterPro"/>
</dbReference>
<dbReference type="Gene3D" id="1.20.1250.20">
    <property type="entry name" value="MFS general substrate transporter like domains"/>
    <property type="match status" value="1"/>
</dbReference>
<dbReference type="AlphaFoldDB" id="A0A5D2CZJ6"/>
<dbReference type="PANTHER" id="PTHR23500">
    <property type="entry name" value="SOLUTE CARRIER FAMILY 2, FACILITATED GLUCOSE TRANSPORTER"/>
    <property type="match status" value="1"/>
</dbReference>
<evidence type="ECO:0000256" key="1">
    <source>
        <dbReference type="ARBA" id="ARBA00004370"/>
    </source>
</evidence>
<evidence type="ECO:0000256" key="4">
    <source>
        <dbReference type="ARBA" id="ARBA00022692"/>
    </source>
</evidence>
<sequence>MSLKITNYFIFACLVATTRGSLFGYDLGVSGGVTSMDDFLKEFFPNIYTRKEAHLHETDYCKYDNQLLTLFKSSLYFAGLVSTFGASSVTRNKGRRANILVGAVSFFLGGASNAGIQHLLMHLEIWMILLQWCTCLQC</sequence>
<evidence type="ECO:0000256" key="6">
    <source>
        <dbReference type="ARBA" id="ARBA00023136"/>
    </source>
</evidence>
<keyword evidence="6 7" id="KW-0472">Membrane</keyword>
<feature type="transmembrane region" description="Helical" evidence="7">
    <location>
        <begin position="99"/>
        <end position="120"/>
    </location>
</feature>
<dbReference type="InterPro" id="IPR005828">
    <property type="entry name" value="MFS_sugar_transport-like"/>
</dbReference>
<dbReference type="Pfam" id="PF00083">
    <property type="entry name" value="Sugar_tr"/>
    <property type="match status" value="1"/>
</dbReference>
<evidence type="ECO:0000256" key="5">
    <source>
        <dbReference type="ARBA" id="ARBA00022989"/>
    </source>
</evidence>
<evidence type="ECO:0000313" key="10">
    <source>
        <dbReference type="Proteomes" id="UP000323506"/>
    </source>
</evidence>
<organism evidence="9 10">
    <name type="scientific">Gossypium darwinii</name>
    <name type="common">Darwin's cotton</name>
    <name type="synonym">Gossypium barbadense var. darwinii</name>
    <dbReference type="NCBI Taxonomy" id="34276"/>
    <lineage>
        <taxon>Eukaryota</taxon>
        <taxon>Viridiplantae</taxon>
        <taxon>Streptophyta</taxon>
        <taxon>Embryophyta</taxon>
        <taxon>Tracheophyta</taxon>
        <taxon>Spermatophyta</taxon>
        <taxon>Magnoliopsida</taxon>
        <taxon>eudicotyledons</taxon>
        <taxon>Gunneridae</taxon>
        <taxon>Pentapetalae</taxon>
        <taxon>rosids</taxon>
        <taxon>malvids</taxon>
        <taxon>Malvales</taxon>
        <taxon>Malvaceae</taxon>
        <taxon>Malvoideae</taxon>
        <taxon>Gossypium</taxon>
    </lineage>
</organism>
<evidence type="ECO:0000256" key="7">
    <source>
        <dbReference type="SAM" id="Phobius"/>
    </source>
</evidence>
<keyword evidence="5 7" id="KW-1133">Transmembrane helix</keyword>
<feature type="signal peptide" evidence="8">
    <location>
        <begin position="1"/>
        <end position="20"/>
    </location>
</feature>
<dbReference type="InterPro" id="IPR045262">
    <property type="entry name" value="STP/PLT_plant"/>
</dbReference>
<keyword evidence="3" id="KW-0813">Transport</keyword>
<feature type="transmembrane region" description="Helical" evidence="7">
    <location>
        <begin position="67"/>
        <end position="87"/>
    </location>
</feature>
<reference evidence="9 10" key="1">
    <citation type="submission" date="2019-06" db="EMBL/GenBank/DDBJ databases">
        <title>WGS assembly of Gossypium darwinii.</title>
        <authorList>
            <person name="Chen Z.J."/>
            <person name="Sreedasyam A."/>
            <person name="Ando A."/>
            <person name="Song Q."/>
            <person name="De L."/>
            <person name="Hulse-Kemp A."/>
            <person name="Ding M."/>
            <person name="Ye W."/>
            <person name="Kirkbride R."/>
            <person name="Jenkins J."/>
            <person name="Plott C."/>
            <person name="Lovell J."/>
            <person name="Lin Y.-M."/>
            <person name="Vaughn R."/>
            <person name="Liu B."/>
            <person name="Li W."/>
            <person name="Simpson S."/>
            <person name="Scheffler B."/>
            <person name="Saski C."/>
            <person name="Grover C."/>
            <person name="Hu G."/>
            <person name="Conover J."/>
            <person name="Carlson J."/>
            <person name="Shu S."/>
            <person name="Boston L."/>
            <person name="Williams M."/>
            <person name="Peterson D."/>
            <person name="Mcgee K."/>
            <person name="Jones D."/>
            <person name="Wendel J."/>
            <person name="Stelly D."/>
            <person name="Grimwood J."/>
            <person name="Schmutz J."/>
        </authorList>
    </citation>
    <scope>NUCLEOTIDE SEQUENCE [LARGE SCALE GENOMIC DNA]</scope>
    <source>
        <strain evidence="9">1808015.09</strain>
    </source>
</reference>
<evidence type="ECO:0000256" key="8">
    <source>
        <dbReference type="SAM" id="SignalP"/>
    </source>
</evidence>
<dbReference type="Proteomes" id="UP000323506">
    <property type="component" value="Chromosome D04"/>
</dbReference>
<comment type="similarity">
    <text evidence="2">Belongs to the major facilitator superfamily. Sugar transporter (TC 2.A.1.1) family.</text>
</comment>
<dbReference type="EMBL" id="CM017704">
    <property type="protein sequence ID" value="TYG73722.1"/>
    <property type="molecule type" value="Genomic_DNA"/>
</dbReference>
<dbReference type="PANTHER" id="PTHR23500:SF14">
    <property type="entry name" value="SUGAR TRANSPORT PROTEIN 14"/>
    <property type="match status" value="1"/>
</dbReference>
<comment type="subcellular location">
    <subcellularLocation>
        <location evidence="1">Membrane</location>
    </subcellularLocation>
</comment>